<reference evidence="2 3" key="1">
    <citation type="submission" date="2019-05" db="EMBL/GenBank/DDBJ databases">
        <title>Another draft genome of Portunus trituberculatus and its Hox gene families provides insights of decapod evolution.</title>
        <authorList>
            <person name="Jeong J.-H."/>
            <person name="Song I."/>
            <person name="Kim S."/>
            <person name="Choi T."/>
            <person name="Kim D."/>
            <person name="Ryu S."/>
            <person name="Kim W."/>
        </authorList>
    </citation>
    <scope>NUCLEOTIDE SEQUENCE [LARGE SCALE GENOMIC DNA]</scope>
    <source>
        <tissue evidence="2">Muscle</tissue>
    </source>
</reference>
<accession>A0A5B7EDF3</accession>
<dbReference type="Proteomes" id="UP000324222">
    <property type="component" value="Unassembled WGS sequence"/>
</dbReference>
<comment type="caution">
    <text evidence="2">The sequence shown here is derived from an EMBL/GenBank/DDBJ whole genome shotgun (WGS) entry which is preliminary data.</text>
</comment>
<keyword evidence="1" id="KW-0812">Transmembrane</keyword>
<evidence type="ECO:0000256" key="1">
    <source>
        <dbReference type="SAM" id="Phobius"/>
    </source>
</evidence>
<keyword evidence="3" id="KW-1185">Reference proteome</keyword>
<protein>
    <submittedName>
        <fullName evidence="2">Uncharacterized protein</fullName>
    </submittedName>
</protein>
<dbReference type="AlphaFoldDB" id="A0A5B7EDF3"/>
<sequence>MPLFARDCDFIPSGRTWGPGGGQEGLPLLILVVHIIASVGFLLRLAGLYYRERPNARMLHLRANIASVIGACGGGGVDCKRPAGGFSVAAAAHLEPPRLGNNTHCRQYLTSVAEQHPQVRRSLLGSRDNKMTPRRVAHKLTAPAPPFDTTVLLLLPSSTVLVTGLGRGRDGTGGASDTVSLPALLNTHVTTARTTNHSSRVQPAPSPPPFLQVHVTSLNSR</sequence>
<gene>
    <name evidence="2" type="ORF">E2C01_024072</name>
</gene>
<keyword evidence="1" id="KW-0472">Membrane</keyword>
<evidence type="ECO:0000313" key="3">
    <source>
        <dbReference type="Proteomes" id="UP000324222"/>
    </source>
</evidence>
<proteinExistence type="predicted"/>
<dbReference type="EMBL" id="VSRR010002321">
    <property type="protein sequence ID" value="MPC30804.1"/>
    <property type="molecule type" value="Genomic_DNA"/>
</dbReference>
<keyword evidence="1" id="KW-1133">Transmembrane helix</keyword>
<evidence type="ECO:0000313" key="2">
    <source>
        <dbReference type="EMBL" id="MPC30804.1"/>
    </source>
</evidence>
<feature type="transmembrane region" description="Helical" evidence="1">
    <location>
        <begin position="26"/>
        <end position="50"/>
    </location>
</feature>
<name>A0A5B7EDF3_PORTR</name>
<organism evidence="2 3">
    <name type="scientific">Portunus trituberculatus</name>
    <name type="common">Swimming crab</name>
    <name type="synonym">Neptunus trituberculatus</name>
    <dbReference type="NCBI Taxonomy" id="210409"/>
    <lineage>
        <taxon>Eukaryota</taxon>
        <taxon>Metazoa</taxon>
        <taxon>Ecdysozoa</taxon>
        <taxon>Arthropoda</taxon>
        <taxon>Crustacea</taxon>
        <taxon>Multicrustacea</taxon>
        <taxon>Malacostraca</taxon>
        <taxon>Eumalacostraca</taxon>
        <taxon>Eucarida</taxon>
        <taxon>Decapoda</taxon>
        <taxon>Pleocyemata</taxon>
        <taxon>Brachyura</taxon>
        <taxon>Eubrachyura</taxon>
        <taxon>Portunoidea</taxon>
        <taxon>Portunidae</taxon>
        <taxon>Portuninae</taxon>
        <taxon>Portunus</taxon>
    </lineage>
</organism>